<evidence type="ECO:0000313" key="5">
    <source>
        <dbReference type="EMBL" id="JAS40285.1"/>
    </source>
</evidence>
<dbReference type="InterPro" id="IPR029277">
    <property type="entry name" value="SVWC_dom"/>
</dbReference>
<gene>
    <name evidence="5" type="ORF">g.27524</name>
</gene>
<dbReference type="Pfam" id="PF15430">
    <property type="entry name" value="SVWC"/>
    <property type="match status" value="1"/>
</dbReference>
<keyword evidence="3" id="KW-0472">Membrane</keyword>
<comment type="subcellular location">
    <subcellularLocation>
        <location evidence="1">Secreted</location>
    </subcellularLocation>
</comment>
<evidence type="ECO:0000256" key="2">
    <source>
        <dbReference type="ARBA" id="ARBA00022525"/>
    </source>
</evidence>
<dbReference type="SMART" id="SM01318">
    <property type="entry name" value="SVWC"/>
    <property type="match status" value="1"/>
</dbReference>
<proteinExistence type="predicted"/>
<name>A0A1B6EQQ1_9HEMI</name>
<accession>A0A1B6EQQ1</accession>
<keyword evidence="3" id="KW-0812">Transmembrane</keyword>
<dbReference type="AlphaFoldDB" id="A0A1B6EQQ1"/>
<evidence type="ECO:0000256" key="1">
    <source>
        <dbReference type="ARBA" id="ARBA00004613"/>
    </source>
</evidence>
<evidence type="ECO:0000256" key="3">
    <source>
        <dbReference type="SAM" id="Phobius"/>
    </source>
</evidence>
<keyword evidence="2" id="KW-0964">Secreted</keyword>
<feature type="transmembrane region" description="Helical" evidence="3">
    <location>
        <begin position="22"/>
        <end position="45"/>
    </location>
</feature>
<reference evidence="5" key="1">
    <citation type="submission" date="2015-11" db="EMBL/GenBank/DDBJ databases">
        <title>De novo transcriptome assembly of four potential Pierce s Disease insect vectors from Arizona vineyards.</title>
        <authorList>
            <person name="Tassone E.E."/>
        </authorList>
    </citation>
    <scope>NUCLEOTIDE SEQUENCE</scope>
</reference>
<dbReference type="GO" id="GO:0005576">
    <property type="term" value="C:extracellular region"/>
    <property type="evidence" value="ECO:0007669"/>
    <property type="project" value="UniProtKB-SubCell"/>
</dbReference>
<dbReference type="EMBL" id="GECZ01029484">
    <property type="protein sequence ID" value="JAS40285.1"/>
    <property type="molecule type" value="Transcribed_RNA"/>
</dbReference>
<feature type="non-terminal residue" evidence="5">
    <location>
        <position position="1"/>
    </location>
</feature>
<evidence type="ECO:0000259" key="4">
    <source>
        <dbReference type="SMART" id="SM01318"/>
    </source>
</evidence>
<feature type="domain" description="Single" evidence="4">
    <location>
        <begin position="55"/>
        <end position="121"/>
    </location>
</feature>
<sequence length="128" mass="14267">CCVLWNHSVVIFTPEKMFFRNIVFVSSLLFIVFASFNVLGGVIVAENEIEDEDICVVDNKKHKIGDSWSILGECNKYKCLSPNEVTAVTCPVVMVDGDSGCEITEMDLTKMYPDCCQQVVCLSQPMSL</sequence>
<protein>
    <recommendedName>
        <fullName evidence="4">Single domain-containing protein</fullName>
    </recommendedName>
</protein>
<keyword evidence="3" id="KW-1133">Transmembrane helix</keyword>
<organism evidence="5">
    <name type="scientific">Cuerna arida</name>
    <dbReference type="NCBI Taxonomy" id="1464854"/>
    <lineage>
        <taxon>Eukaryota</taxon>
        <taxon>Metazoa</taxon>
        <taxon>Ecdysozoa</taxon>
        <taxon>Arthropoda</taxon>
        <taxon>Hexapoda</taxon>
        <taxon>Insecta</taxon>
        <taxon>Pterygota</taxon>
        <taxon>Neoptera</taxon>
        <taxon>Paraneoptera</taxon>
        <taxon>Hemiptera</taxon>
        <taxon>Auchenorrhyncha</taxon>
        <taxon>Membracoidea</taxon>
        <taxon>Cicadellidae</taxon>
        <taxon>Cicadellinae</taxon>
        <taxon>Proconiini</taxon>
        <taxon>Cuerna</taxon>
    </lineage>
</organism>